<accession>A0A1D1UX50</accession>
<keyword evidence="3" id="KW-1185">Reference proteome</keyword>
<sequence>MRSAFASVRKADLSRSVAGPSVNKDCKNFQSHHKRSPDKKIHLPFGPIPRVRLVTSATAPKPSPAAKPPNVASLHVSPIGDCEVLETEDVHFLTYRAVLEAGTLRSRDFAPSYNQEVLLERAIRRNEAC</sequence>
<gene>
    <name evidence="2" type="primary">RvY_05158-1</name>
    <name evidence="2" type="synonym">RvY_05158.1</name>
    <name evidence="2" type="ORF">RvY_05158</name>
</gene>
<proteinExistence type="predicted"/>
<comment type="caution">
    <text evidence="2">The sequence shown here is derived from an EMBL/GenBank/DDBJ whole genome shotgun (WGS) entry which is preliminary data.</text>
</comment>
<dbReference type="EMBL" id="BDGG01000002">
    <property type="protein sequence ID" value="GAU93180.1"/>
    <property type="molecule type" value="Genomic_DNA"/>
</dbReference>
<protein>
    <submittedName>
        <fullName evidence="2">Uncharacterized protein</fullName>
    </submittedName>
</protein>
<organism evidence="2 3">
    <name type="scientific">Ramazzottius varieornatus</name>
    <name type="common">Water bear</name>
    <name type="synonym">Tardigrade</name>
    <dbReference type="NCBI Taxonomy" id="947166"/>
    <lineage>
        <taxon>Eukaryota</taxon>
        <taxon>Metazoa</taxon>
        <taxon>Ecdysozoa</taxon>
        <taxon>Tardigrada</taxon>
        <taxon>Eutardigrada</taxon>
        <taxon>Parachela</taxon>
        <taxon>Hypsibioidea</taxon>
        <taxon>Ramazzottiidae</taxon>
        <taxon>Ramazzottius</taxon>
    </lineage>
</organism>
<evidence type="ECO:0000256" key="1">
    <source>
        <dbReference type="SAM" id="MobiDB-lite"/>
    </source>
</evidence>
<feature type="region of interest" description="Disordered" evidence="1">
    <location>
        <begin position="1"/>
        <end position="45"/>
    </location>
</feature>
<reference evidence="2 3" key="1">
    <citation type="journal article" date="2016" name="Nat. Commun.">
        <title>Extremotolerant tardigrade genome and improved radiotolerance of human cultured cells by tardigrade-unique protein.</title>
        <authorList>
            <person name="Hashimoto T."/>
            <person name="Horikawa D.D."/>
            <person name="Saito Y."/>
            <person name="Kuwahara H."/>
            <person name="Kozuka-Hata H."/>
            <person name="Shin-I T."/>
            <person name="Minakuchi Y."/>
            <person name="Ohishi K."/>
            <person name="Motoyama A."/>
            <person name="Aizu T."/>
            <person name="Enomoto A."/>
            <person name="Kondo K."/>
            <person name="Tanaka S."/>
            <person name="Hara Y."/>
            <person name="Koshikawa S."/>
            <person name="Sagara H."/>
            <person name="Miura T."/>
            <person name="Yokobori S."/>
            <person name="Miyagawa K."/>
            <person name="Suzuki Y."/>
            <person name="Kubo T."/>
            <person name="Oyama M."/>
            <person name="Kohara Y."/>
            <person name="Fujiyama A."/>
            <person name="Arakawa K."/>
            <person name="Katayama T."/>
            <person name="Toyoda A."/>
            <person name="Kunieda T."/>
        </authorList>
    </citation>
    <scope>NUCLEOTIDE SEQUENCE [LARGE SCALE GENOMIC DNA]</scope>
    <source>
        <strain evidence="2 3">YOKOZUNA-1</strain>
    </source>
</reference>
<dbReference type="Proteomes" id="UP000186922">
    <property type="component" value="Unassembled WGS sequence"/>
</dbReference>
<dbReference type="AlphaFoldDB" id="A0A1D1UX50"/>
<name>A0A1D1UX50_RAMVA</name>
<evidence type="ECO:0000313" key="2">
    <source>
        <dbReference type="EMBL" id="GAU93180.1"/>
    </source>
</evidence>
<evidence type="ECO:0000313" key="3">
    <source>
        <dbReference type="Proteomes" id="UP000186922"/>
    </source>
</evidence>